<dbReference type="Proteomes" id="UP000237718">
    <property type="component" value="Unassembled WGS sequence"/>
</dbReference>
<dbReference type="OrthoDB" id="9808190at2"/>
<dbReference type="Pfam" id="PF10003">
    <property type="entry name" value="DUF2244"/>
    <property type="match status" value="1"/>
</dbReference>
<accession>A0A2T1AP53</accession>
<proteinExistence type="predicted"/>
<gene>
    <name evidence="2" type="ORF">CLV89_101606</name>
</gene>
<feature type="transmembrane region" description="Helical" evidence="1">
    <location>
        <begin position="51"/>
        <end position="71"/>
    </location>
</feature>
<evidence type="ECO:0000313" key="2">
    <source>
        <dbReference type="EMBL" id="PRZ50386.1"/>
    </source>
</evidence>
<sequence length="174" mass="19681">MPYNWIQPPSDEDGELHLWPHQSLNPEGYVRFIGVTAALITVPLLPLMGSAVFWGLIPFLLLALFGMKYALDQNRRNAQVLEILHLGPQEAELTRRDGRGQEQSWRCNRHWTQVELHADKGPVPNYVTLRGAGREVEIGAFLSEAERKALYDDLSRVLRQTTSTQTAPKENPGL</sequence>
<dbReference type="InterPro" id="IPR019253">
    <property type="entry name" value="DUF2244_TM"/>
</dbReference>
<evidence type="ECO:0000313" key="3">
    <source>
        <dbReference type="Proteomes" id="UP000237718"/>
    </source>
</evidence>
<keyword evidence="1" id="KW-0472">Membrane</keyword>
<keyword evidence="1" id="KW-0812">Transmembrane</keyword>
<keyword evidence="1" id="KW-1133">Transmembrane helix</keyword>
<dbReference type="RefSeq" id="WP_106162121.1">
    <property type="nucleotide sequence ID" value="NZ_JAGDDX010000001.1"/>
</dbReference>
<dbReference type="AlphaFoldDB" id="A0A2T1AP53"/>
<comment type="caution">
    <text evidence="2">The sequence shown here is derived from an EMBL/GenBank/DDBJ whole genome shotgun (WGS) entry which is preliminary data.</text>
</comment>
<name>A0A2T1AP53_TRISK</name>
<protein>
    <submittedName>
        <fullName evidence="2">Putative membrane protein</fullName>
    </submittedName>
</protein>
<organism evidence="2 3">
    <name type="scientific">Tritonibacter scottomollicae</name>
    <name type="common">Epibacterium scottomollicae</name>
    <dbReference type="NCBI Taxonomy" id="483013"/>
    <lineage>
        <taxon>Bacteria</taxon>
        <taxon>Pseudomonadati</taxon>
        <taxon>Pseudomonadota</taxon>
        <taxon>Alphaproteobacteria</taxon>
        <taxon>Rhodobacterales</taxon>
        <taxon>Paracoccaceae</taxon>
        <taxon>Tritonibacter</taxon>
    </lineage>
</organism>
<evidence type="ECO:0000256" key="1">
    <source>
        <dbReference type="SAM" id="Phobius"/>
    </source>
</evidence>
<reference evidence="2 3" key="1">
    <citation type="submission" date="2018-03" db="EMBL/GenBank/DDBJ databases">
        <title>Genomic Encyclopedia of Archaeal and Bacterial Type Strains, Phase II (KMG-II): from individual species to whole genera.</title>
        <authorList>
            <person name="Goeker M."/>
        </authorList>
    </citation>
    <scope>NUCLEOTIDE SEQUENCE [LARGE SCALE GENOMIC DNA]</scope>
    <source>
        <strain evidence="2 3">DSM 25328</strain>
    </source>
</reference>
<dbReference type="EMBL" id="PVUF01000001">
    <property type="protein sequence ID" value="PRZ50386.1"/>
    <property type="molecule type" value="Genomic_DNA"/>
</dbReference>